<protein>
    <submittedName>
        <fullName evidence="2">Uncharacterized protein</fullName>
    </submittedName>
</protein>
<dbReference type="Proteomes" id="UP000539111">
    <property type="component" value="Unassembled WGS sequence"/>
</dbReference>
<proteinExistence type="predicted"/>
<organism evidence="2 3">
    <name type="scientific">Spelaeicoccus albus</name>
    <dbReference type="NCBI Taxonomy" id="1280376"/>
    <lineage>
        <taxon>Bacteria</taxon>
        <taxon>Bacillati</taxon>
        <taxon>Actinomycetota</taxon>
        <taxon>Actinomycetes</taxon>
        <taxon>Micrococcales</taxon>
        <taxon>Brevibacteriaceae</taxon>
        <taxon>Spelaeicoccus</taxon>
    </lineage>
</organism>
<keyword evidence="3" id="KW-1185">Reference proteome</keyword>
<keyword evidence="1" id="KW-0812">Transmembrane</keyword>
<dbReference type="EMBL" id="JACBZP010000001">
    <property type="protein sequence ID" value="NYI65919.1"/>
    <property type="molecule type" value="Genomic_DNA"/>
</dbReference>
<accession>A0A7Z0CZ51</accession>
<keyword evidence="1" id="KW-0472">Membrane</keyword>
<evidence type="ECO:0000256" key="1">
    <source>
        <dbReference type="SAM" id="Phobius"/>
    </source>
</evidence>
<gene>
    <name evidence="2" type="ORF">BJY26_000225</name>
</gene>
<reference evidence="2 3" key="1">
    <citation type="submission" date="2020-07" db="EMBL/GenBank/DDBJ databases">
        <title>Sequencing the genomes of 1000 actinobacteria strains.</title>
        <authorList>
            <person name="Klenk H.-P."/>
        </authorList>
    </citation>
    <scope>NUCLEOTIDE SEQUENCE [LARGE SCALE GENOMIC DNA]</scope>
    <source>
        <strain evidence="2 3">DSM 26341</strain>
    </source>
</reference>
<dbReference type="RefSeq" id="WP_179424948.1">
    <property type="nucleotide sequence ID" value="NZ_JACBZP010000001.1"/>
</dbReference>
<dbReference type="AlphaFoldDB" id="A0A7Z0CZ51"/>
<comment type="caution">
    <text evidence="2">The sequence shown here is derived from an EMBL/GenBank/DDBJ whole genome shotgun (WGS) entry which is preliminary data.</text>
</comment>
<name>A0A7Z0CZ51_9MICO</name>
<keyword evidence="1" id="KW-1133">Transmembrane helix</keyword>
<evidence type="ECO:0000313" key="3">
    <source>
        <dbReference type="Proteomes" id="UP000539111"/>
    </source>
</evidence>
<evidence type="ECO:0000313" key="2">
    <source>
        <dbReference type="EMBL" id="NYI65919.1"/>
    </source>
</evidence>
<sequence length="69" mass="7314">MADVWRRAGESGCGRVRRDGARGALGMRRFGRVRFSWCVVFFSACCHVVGALAGRAVVVGALAGRCIAA</sequence>
<feature type="transmembrane region" description="Helical" evidence="1">
    <location>
        <begin position="35"/>
        <end position="53"/>
    </location>
</feature>